<organism evidence="2 3">
    <name type="scientific">Cellulomonas aerilata</name>
    <dbReference type="NCBI Taxonomy" id="515326"/>
    <lineage>
        <taxon>Bacteria</taxon>
        <taxon>Bacillati</taxon>
        <taxon>Actinomycetota</taxon>
        <taxon>Actinomycetes</taxon>
        <taxon>Micrococcales</taxon>
        <taxon>Cellulomonadaceae</taxon>
        <taxon>Cellulomonas</taxon>
    </lineage>
</organism>
<reference evidence="2 3" key="1">
    <citation type="submission" date="2019-07" db="EMBL/GenBank/DDBJ databases">
        <title>Whole genome shotgun sequence of Cellulomonas aerilata NBRC 106308.</title>
        <authorList>
            <person name="Hosoyama A."/>
            <person name="Uohara A."/>
            <person name="Ohji S."/>
            <person name="Ichikawa N."/>
        </authorList>
    </citation>
    <scope>NUCLEOTIDE SEQUENCE [LARGE SCALE GENOMIC DNA]</scope>
    <source>
        <strain evidence="2 3">NBRC 106308</strain>
    </source>
</reference>
<dbReference type="OrthoDB" id="4850381at2"/>
<dbReference type="AlphaFoldDB" id="A0A512DFJ8"/>
<evidence type="ECO:0000313" key="3">
    <source>
        <dbReference type="Proteomes" id="UP000321181"/>
    </source>
</evidence>
<dbReference type="Proteomes" id="UP000321181">
    <property type="component" value="Unassembled WGS sequence"/>
</dbReference>
<sequence length="411" mass="42152">MIDTRVHGDPSACHSLAASLQSYESALEGTVDALTAGRAQADGAWDGLASDRFAAELTGLRSEVATLRERSSRFREKLTDFAESLTRVRSSFAGLRADAAAAGLSLSGGSILPPTAPAADAEDDGTYENRVRAYNGLVQRAEEARTREESAHERVTSATKDLTAAPIIVTLLEKLGFLPSSTSPWGLGAFALGSGLSGAGWAASYFTTVRYGTFRPRHPAGAPGGIGGRYRDMGEFRSRPWYERARDGARKTNYQAQQGMTAPRGRWNAVGRWTGRLGVGLTSVTSAVGQWREDSDDPSMGTAERTTRAATKGATTGAGAWAGGVAGAQLGAGIGSLAGPVGTVVGGVVGGVIGGAIGAGVGEWVGDQLVDVAGDAGEVVGDAAEDVGEFLGDAASGAGDAIGDAWDGLWD</sequence>
<feature type="compositionally biased region" description="Low complexity" evidence="1">
    <location>
        <begin position="301"/>
        <end position="314"/>
    </location>
</feature>
<dbReference type="InterPro" id="IPR036689">
    <property type="entry name" value="ESAT-6-like_sf"/>
</dbReference>
<dbReference type="Gene3D" id="1.10.287.1060">
    <property type="entry name" value="ESAT-6-like"/>
    <property type="match status" value="1"/>
</dbReference>
<name>A0A512DFJ8_9CELL</name>
<protein>
    <recommendedName>
        <fullName evidence="4">WXG100 family type VII secretion target</fullName>
    </recommendedName>
</protein>
<feature type="region of interest" description="Disordered" evidence="1">
    <location>
        <begin position="291"/>
        <end position="314"/>
    </location>
</feature>
<gene>
    <name evidence="2" type="ORF">CAE01nite_29600</name>
</gene>
<dbReference type="SUPFAM" id="SSF140453">
    <property type="entry name" value="EsxAB dimer-like"/>
    <property type="match status" value="1"/>
</dbReference>
<evidence type="ECO:0008006" key="4">
    <source>
        <dbReference type="Google" id="ProtNLM"/>
    </source>
</evidence>
<dbReference type="EMBL" id="BJYY01000018">
    <property type="protein sequence ID" value="GEO35235.1"/>
    <property type="molecule type" value="Genomic_DNA"/>
</dbReference>
<comment type="caution">
    <text evidence="2">The sequence shown here is derived from an EMBL/GenBank/DDBJ whole genome shotgun (WGS) entry which is preliminary data.</text>
</comment>
<keyword evidence="3" id="KW-1185">Reference proteome</keyword>
<evidence type="ECO:0000256" key="1">
    <source>
        <dbReference type="SAM" id="MobiDB-lite"/>
    </source>
</evidence>
<accession>A0A512DFJ8</accession>
<proteinExistence type="predicted"/>
<evidence type="ECO:0000313" key="2">
    <source>
        <dbReference type="EMBL" id="GEO35235.1"/>
    </source>
</evidence>
<dbReference type="RefSeq" id="WP_146906097.1">
    <property type="nucleotide sequence ID" value="NZ_BAAARM010000005.1"/>
</dbReference>